<keyword evidence="5 7" id="KW-1133">Transmembrane helix</keyword>
<reference evidence="10" key="1">
    <citation type="journal article" date="2019" name="Int. J. Syst. Evol. Microbiol.">
        <title>The Global Catalogue of Microorganisms (GCM) 10K type strain sequencing project: providing services to taxonomists for standard genome sequencing and annotation.</title>
        <authorList>
            <consortium name="The Broad Institute Genomics Platform"/>
            <consortium name="The Broad Institute Genome Sequencing Center for Infectious Disease"/>
            <person name="Wu L."/>
            <person name="Ma J."/>
        </authorList>
    </citation>
    <scope>NUCLEOTIDE SEQUENCE [LARGE SCALE GENOMIC DNA]</scope>
    <source>
        <strain evidence="10">JCM 17705</strain>
    </source>
</reference>
<keyword evidence="3 9" id="KW-0808">Transferase</keyword>
<name>A0ABP8GMT4_9SPHI</name>
<evidence type="ECO:0000256" key="6">
    <source>
        <dbReference type="ARBA" id="ARBA00023136"/>
    </source>
</evidence>
<dbReference type="NCBIfam" id="TIGR03025">
    <property type="entry name" value="EPS_sugtrans"/>
    <property type="match status" value="1"/>
</dbReference>
<evidence type="ECO:0000259" key="8">
    <source>
        <dbReference type="Pfam" id="PF02397"/>
    </source>
</evidence>
<dbReference type="EMBL" id="BAABFT010000007">
    <property type="protein sequence ID" value="GAA4327254.1"/>
    <property type="molecule type" value="Genomic_DNA"/>
</dbReference>
<keyword evidence="4 7" id="KW-0812">Transmembrane</keyword>
<dbReference type="PANTHER" id="PTHR30576:SF20">
    <property type="entry name" value="QUINOVOSAMINEPHOSPHOTRANSFERAE-RELATED"/>
    <property type="match status" value="1"/>
</dbReference>
<proteinExistence type="inferred from homology"/>
<evidence type="ECO:0000256" key="7">
    <source>
        <dbReference type="SAM" id="Phobius"/>
    </source>
</evidence>
<evidence type="ECO:0000256" key="5">
    <source>
        <dbReference type="ARBA" id="ARBA00022989"/>
    </source>
</evidence>
<sequence length="397" mass="45798">MFSTIQAHNLKPRLISKIDESLKRFVKAVTYHIIIIGSIIYFFKLVNISRLEMIAGYFLFFVLVLVSRLIIYVAVKLQRNRVKSLNKILIIGNEDIAIRFVDIVASSKDNRYDLVDFIAASQVKRGSFDNLKKTILDQRPEEIFICLAKLDQHLCEQLMQFGEIYHIKINIVPALAINNDSFSAVINYGDIPVDDLVAGTYLSLDKRVLKRGFDVFFSTCIMIAGAPFFVALLCLTKLTSRGPVFYKQERIGKNGKPFIIYKFRSMYIDAEKYGPQLSKDNDPRITGWGRFLRKSRLDELPQFWNVLKGDMSVVGPRPERQHYINQIIEHKPHYAQLLCLKPGITSIGQVYYGYAENIEQMCERVNYDINYLEKVNIHYDVTIILRTVKIMVQGKGK</sequence>
<evidence type="ECO:0000256" key="3">
    <source>
        <dbReference type="ARBA" id="ARBA00022679"/>
    </source>
</evidence>
<evidence type="ECO:0000313" key="9">
    <source>
        <dbReference type="EMBL" id="GAA4327254.1"/>
    </source>
</evidence>
<comment type="similarity">
    <text evidence="2">Belongs to the bacterial sugar transferase family.</text>
</comment>
<evidence type="ECO:0000313" key="10">
    <source>
        <dbReference type="Proteomes" id="UP001500582"/>
    </source>
</evidence>
<gene>
    <name evidence="9" type="ORF">GCM10023149_30570</name>
</gene>
<comment type="caution">
    <text evidence="9">The sequence shown here is derived from an EMBL/GenBank/DDBJ whole genome shotgun (WGS) entry which is preliminary data.</text>
</comment>
<dbReference type="InterPro" id="IPR003362">
    <property type="entry name" value="Bact_transf"/>
</dbReference>
<dbReference type="Proteomes" id="UP001500582">
    <property type="component" value="Unassembled WGS sequence"/>
</dbReference>
<feature type="domain" description="Bacterial sugar transferase" evidence="8">
    <location>
        <begin position="210"/>
        <end position="392"/>
    </location>
</feature>
<dbReference type="InterPro" id="IPR017475">
    <property type="entry name" value="EPS_sugar_tfrase"/>
</dbReference>
<feature type="transmembrane region" description="Helical" evidence="7">
    <location>
        <begin position="213"/>
        <end position="233"/>
    </location>
</feature>
<feature type="transmembrane region" description="Helical" evidence="7">
    <location>
        <begin position="25"/>
        <end position="43"/>
    </location>
</feature>
<evidence type="ECO:0000256" key="1">
    <source>
        <dbReference type="ARBA" id="ARBA00004141"/>
    </source>
</evidence>
<protein>
    <submittedName>
        <fullName evidence="9">Sugar transferase</fullName>
    </submittedName>
</protein>
<accession>A0ABP8GMT4</accession>
<comment type="subcellular location">
    <subcellularLocation>
        <location evidence="1">Membrane</location>
        <topology evidence="1">Multi-pass membrane protein</topology>
    </subcellularLocation>
</comment>
<evidence type="ECO:0000256" key="2">
    <source>
        <dbReference type="ARBA" id="ARBA00006464"/>
    </source>
</evidence>
<keyword evidence="6 7" id="KW-0472">Membrane</keyword>
<organism evidence="9 10">
    <name type="scientific">Mucilaginibacter gynuensis</name>
    <dbReference type="NCBI Taxonomy" id="1302236"/>
    <lineage>
        <taxon>Bacteria</taxon>
        <taxon>Pseudomonadati</taxon>
        <taxon>Bacteroidota</taxon>
        <taxon>Sphingobacteriia</taxon>
        <taxon>Sphingobacteriales</taxon>
        <taxon>Sphingobacteriaceae</taxon>
        <taxon>Mucilaginibacter</taxon>
    </lineage>
</organism>
<dbReference type="PANTHER" id="PTHR30576">
    <property type="entry name" value="COLANIC BIOSYNTHESIS UDP-GLUCOSE LIPID CARRIER TRANSFERASE"/>
    <property type="match status" value="1"/>
</dbReference>
<feature type="transmembrane region" description="Helical" evidence="7">
    <location>
        <begin position="55"/>
        <end position="75"/>
    </location>
</feature>
<evidence type="ECO:0000256" key="4">
    <source>
        <dbReference type="ARBA" id="ARBA00022692"/>
    </source>
</evidence>
<dbReference type="GO" id="GO:0016740">
    <property type="term" value="F:transferase activity"/>
    <property type="evidence" value="ECO:0007669"/>
    <property type="project" value="UniProtKB-KW"/>
</dbReference>
<dbReference type="Pfam" id="PF02397">
    <property type="entry name" value="Bac_transf"/>
    <property type="match status" value="1"/>
</dbReference>
<keyword evidence="10" id="KW-1185">Reference proteome</keyword>